<organism evidence="13 14">
    <name type="scientific">Trichonephila clavipes</name>
    <name type="common">Golden silk orbweaver</name>
    <name type="synonym">Nephila clavipes</name>
    <dbReference type="NCBI Taxonomy" id="2585209"/>
    <lineage>
        <taxon>Eukaryota</taxon>
        <taxon>Metazoa</taxon>
        <taxon>Ecdysozoa</taxon>
        <taxon>Arthropoda</taxon>
        <taxon>Chelicerata</taxon>
        <taxon>Arachnida</taxon>
        <taxon>Araneae</taxon>
        <taxon>Araneomorphae</taxon>
        <taxon>Entelegynae</taxon>
        <taxon>Araneoidea</taxon>
        <taxon>Nephilidae</taxon>
        <taxon>Trichonephila</taxon>
    </lineage>
</organism>
<keyword evidence="10 12" id="KW-1133">Transmembrane helix</keyword>
<evidence type="ECO:0000256" key="4">
    <source>
        <dbReference type="ARBA" id="ARBA00011024"/>
    </source>
</evidence>
<dbReference type="AlphaFoldDB" id="A0A8X6RIQ2"/>
<sequence length="179" mass="20689">METVVLAAISFLSIIFVGSLLALIMVCRHKYCQPFGFLTHQYKDTRPEINLISNEDVTDMELDDVRLHPNIERILTDEQWVDDATEKGRFVRVLATELGLEAIVDMTKPMLKNLITKSAGYDEEDTKLMYEGTIEERKGRELLEERKRQDNLELEKLRIKAQIGLNQKILSRNNHTPSN</sequence>
<evidence type="ECO:0000256" key="9">
    <source>
        <dbReference type="ARBA" id="ARBA00022824"/>
    </source>
</evidence>
<proteinExistence type="inferred from homology"/>
<dbReference type="GO" id="GO:0005576">
    <property type="term" value="C:extracellular region"/>
    <property type="evidence" value="ECO:0007669"/>
    <property type="project" value="UniProtKB-SubCell"/>
</dbReference>
<comment type="caution">
    <text evidence="13">The sequence shown here is derived from an EMBL/GenBank/DDBJ whole genome shotgun (WGS) entry which is preliminary data.</text>
</comment>
<evidence type="ECO:0000256" key="3">
    <source>
        <dbReference type="ARBA" id="ARBA00004648"/>
    </source>
</evidence>
<evidence type="ECO:0000256" key="2">
    <source>
        <dbReference type="ARBA" id="ARBA00004550"/>
    </source>
</evidence>
<evidence type="ECO:0000256" key="7">
    <source>
        <dbReference type="ARBA" id="ARBA00022525"/>
    </source>
</evidence>
<evidence type="ECO:0000256" key="11">
    <source>
        <dbReference type="ARBA" id="ARBA00023136"/>
    </source>
</evidence>
<evidence type="ECO:0000313" key="13">
    <source>
        <dbReference type="EMBL" id="GFX95723.1"/>
    </source>
</evidence>
<keyword evidence="11 12" id="KW-0472">Membrane</keyword>
<dbReference type="PANTHER" id="PTHR32510">
    <property type="entry name" value="TRANSMEMBRANE PROTEIN 98"/>
    <property type="match status" value="1"/>
</dbReference>
<evidence type="ECO:0000256" key="1">
    <source>
        <dbReference type="ARBA" id="ARBA00004401"/>
    </source>
</evidence>
<comment type="similarity">
    <text evidence="4">Belongs to the TMEM98 family.</text>
</comment>
<protein>
    <recommendedName>
        <fullName evidence="5">Transmembrane protein 98</fullName>
    </recommendedName>
</protein>
<feature type="transmembrane region" description="Helical" evidence="12">
    <location>
        <begin position="6"/>
        <end position="27"/>
    </location>
</feature>
<name>A0A8X6RIQ2_TRICX</name>
<comment type="subcellular location">
    <subcellularLocation>
        <location evidence="1">Cell membrane</location>
        <topology evidence="1">Single-pass type II membrane protein</topology>
    </subcellularLocation>
    <subcellularLocation>
        <location evidence="3">Endoplasmic reticulum membrane</location>
        <topology evidence="3">Single-pass type II membrane protein</topology>
    </subcellularLocation>
    <subcellularLocation>
        <location evidence="2">Secreted</location>
        <location evidence="2">Extracellular exosome</location>
    </subcellularLocation>
</comment>
<keyword evidence="8 12" id="KW-0812">Transmembrane</keyword>
<evidence type="ECO:0000313" key="14">
    <source>
        <dbReference type="Proteomes" id="UP000887159"/>
    </source>
</evidence>
<evidence type="ECO:0000256" key="8">
    <source>
        <dbReference type="ARBA" id="ARBA00022692"/>
    </source>
</evidence>
<dbReference type="Proteomes" id="UP000887159">
    <property type="component" value="Unassembled WGS sequence"/>
</dbReference>
<keyword evidence="9" id="KW-0256">Endoplasmic reticulum</keyword>
<keyword evidence="14" id="KW-1185">Reference proteome</keyword>
<keyword evidence="6" id="KW-1003">Cell membrane</keyword>
<keyword evidence="7" id="KW-0964">Secreted</keyword>
<evidence type="ECO:0000256" key="10">
    <source>
        <dbReference type="ARBA" id="ARBA00022989"/>
    </source>
</evidence>
<dbReference type="GO" id="GO:0005886">
    <property type="term" value="C:plasma membrane"/>
    <property type="evidence" value="ECO:0007669"/>
    <property type="project" value="UniProtKB-SubCell"/>
</dbReference>
<dbReference type="InterPro" id="IPR029668">
    <property type="entry name" value="TMEM98"/>
</dbReference>
<reference evidence="13" key="1">
    <citation type="submission" date="2020-08" db="EMBL/GenBank/DDBJ databases">
        <title>Multicomponent nature underlies the extraordinary mechanical properties of spider dragline silk.</title>
        <authorList>
            <person name="Kono N."/>
            <person name="Nakamura H."/>
            <person name="Mori M."/>
            <person name="Yoshida Y."/>
            <person name="Ohtoshi R."/>
            <person name="Malay A.D."/>
            <person name="Moran D.A.P."/>
            <person name="Tomita M."/>
            <person name="Numata K."/>
            <person name="Arakawa K."/>
        </authorList>
    </citation>
    <scope>NUCLEOTIDE SEQUENCE</scope>
</reference>
<dbReference type="GO" id="GO:0005789">
    <property type="term" value="C:endoplasmic reticulum membrane"/>
    <property type="evidence" value="ECO:0007669"/>
    <property type="project" value="UniProtKB-SubCell"/>
</dbReference>
<dbReference type="EMBL" id="BMAU01021188">
    <property type="protein sequence ID" value="GFX95723.1"/>
    <property type="molecule type" value="Genomic_DNA"/>
</dbReference>
<gene>
    <name evidence="13" type="primary">TMEM98</name>
    <name evidence="13" type="ORF">TNCV_4886491</name>
</gene>
<dbReference type="PANTHER" id="PTHR32510:SF3">
    <property type="entry name" value="TRANSMEMBRANE PROTEIN 98"/>
    <property type="match status" value="1"/>
</dbReference>
<evidence type="ECO:0000256" key="6">
    <source>
        <dbReference type="ARBA" id="ARBA00022475"/>
    </source>
</evidence>
<evidence type="ECO:0000256" key="5">
    <source>
        <dbReference type="ARBA" id="ARBA00014380"/>
    </source>
</evidence>
<accession>A0A8X6RIQ2</accession>
<evidence type="ECO:0000256" key="12">
    <source>
        <dbReference type="SAM" id="Phobius"/>
    </source>
</evidence>